<dbReference type="PROSITE" id="PS51186">
    <property type="entry name" value="GNAT"/>
    <property type="match status" value="1"/>
</dbReference>
<dbReference type="RefSeq" id="WP_140470582.1">
    <property type="nucleotide sequence ID" value="NZ_RCZD01000002.1"/>
</dbReference>
<organism evidence="2 3">
    <name type="scientific">Ewingella americana</name>
    <dbReference type="NCBI Taxonomy" id="41202"/>
    <lineage>
        <taxon>Bacteria</taxon>
        <taxon>Pseudomonadati</taxon>
        <taxon>Pseudomonadota</taxon>
        <taxon>Gammaproteobacteria</taxon>
        <taxon>Enterobacterales</taxon>
        <taxon>Yersiniaceae</taxon>
        <taxon>Ewingella</taxon>
    </lineage>
</organism>
<dbReference type="Proteomes" id="UP000317663">
    <property type="component" value="Unassembled WGS sequence"/>
</dbReference>
<dbReference type="PANTHER" id="PTHR13170:SF16">
    <property type="entry name" value="PROTEIN O-GLCNACASE"/>
    <property type="match status" value="1"/>
</dbReference>
<evidence type="ECO:0000313" key="2">
    <source>
        <dbReference type="EMBL" id="TPG64063.1"/>
    </source>
</evidence>
<dbReference type="Pfam" id="PF00583">
    <property type="entry name" value="Acetyltransf_1"/>
    <property type="match status" value="1"/>
</dbReference>
<keyword evidence="2" id="KW-0808">Transferase</keyword>
<name>A0A502GSY8_9GAMM</name>
<dbReference type="Gene3D" id="3.40.630.30">
    <property type="match status" value="1"/>
</dbReference>
<dbReference type="GO" id="GO:0009100">
    <property type="term" value="P:glycoprotein metabolic process"/>
    <property type="evidence" value="ECO:0007669"/>
    <property type="project" value="TreeGrafter"/>
</dbReference>
<evidence type="ECO:0000259" key="1">
    <source>
        <dbReference type="PROSITE" id="PS51186"/>
    </source>
</evidence>
<dbReference type="InterPro" id="IPR016181">
    <property type="entry name" value="Acyl_CoA_acyltransferase"/>
</dbReference>
<sequence length="200" mass="21834">MSTPSVILRQVATGDLDALSAICLKTSDAGQDGTALYSDPTYPGLRFSVPYAVLEPDLAFVLCQNDQVVGYVVGTRDTVAFNQRLETQWWPALRKKFADRQPVAPLDDKVLDAIRQPSHASTELTDTYPAHLHINILPAAQKGGYGQMMVETELDALRAAGVSGVHLGVSLQNEQVCGFYSKLGFKFLMRSNAIYMGLIL</sequence>
<dbReference type="PANTHER" id="PTHR13170">
    <property type="entry name" value="O-GLCNACASE"/>
    <property type="match status" value="1"/>
</dbReference>
<keyword evidence="3" id="KW-1185">Reference proteome</keyword>
<dbReference type="GO" id="GO:0016231">
    <property type="term" value="F:beta-N-acetylglucosaminidase activity"/>
    <property type="evidence" value="ECO:0007669"/>
    <property type="project" value="TreeGrafter"/>
</dbReference>
<dbReference type="InterPro" id="IPR051822">
    <property type="entry name" value="Glycosyl_Hydrolase_84"/>
</dbReference>
<dbReference type="AlphaFoldDB" id="A0A502GSY8"/>
<dbReference type="OrthoDB" id="8593648at2"/>
<dbReference type="InterPro" id="IPR000182">
    <property type="entry name" value="GNAT_dom"/>
</dbReference>
<dbReference type="SUPFAM" id="SSF55729">
    <property type="entry name" value="Acyl-CoA N-acyltransferases (Nat)"/>
    <property type="match status" value="1"/>
</dbReference>
<dbReference type="EMBL" id="RCZD01000002">
    <property type="protein sequence ID" value="TPG64063.1"/>
    <property type="molecule type" value="Genomic_DNA"/>
</dbReference>
<protein>
    <submittedName>
        <fullName evidence="2">GNAT family N-acetyltransferase</fullName>
    </submittedName>
</protein>
<proteinExistence type="predicted"/>
<reference evidence="2 3" key="1">
    <citation type="journal article" date="2019" name="Environ. Microbiol.">
        <title>Species interactions and distinct microbial communities in high Arctic permafrost affected cryosols are associated with the CH4 and CO2 gas fluxes.</title>
        <authorList>
            <person name="Altshuler I."/>
            <person name="Hamel J."/>
            <person name="Turney S."/>
            <person name="Magnuson E."/>
            <person name="Levesque R."/>
            <person name="Greer C."/>
            <person name="Whyte L.G."/>
        </authorList>
    </citation>
    <scope>NUCLEOTIDE SEQUENCE [LARGE SCALE GENOMIC DNA]</scope>
    <source>
        <strain evidence="2 3">E4</strain>
    </source>
</reference>
<feature type="domain" description="N-acetyltransferase" evidence="1">
    <location>
        <begin position="6"/>
        <end position="200"/>
    </location>
</feature>
<gene>
    <name evidence="2" type="ORF">EAH77_04355</name>
</gene>
<evidence type="ECO:0000313" key="3">
    <source>
        <dbReference type="Proteomes" id="UP000317663"/>
    </source>
</evidence>
<dbReference type="GO" id="GO:0016747">
    <property type="term" value="F:acyltransferase activity, transferring groups other than amino-acyl groups"/>
    <property type="evidence" value="ECO:0007669"/>
    <property type="project" value="InterPro"/>
</dbReference>
<accession>A0A502GSY8</accession>
<comment type="caution">
    <text evidence="2">The sequence shown here is derived from an EMBL/GenBank/DDBJ whole genome shotgun (WGS) entry which is preliminary data.</text>
</comment>